<dbReference type="RefSeq" id="WP_054465766.1">
    <property type="nucleotide sequence ID" value="NZ_CP159837.1"/>
</dbReference>
<organism evidence="1">
    <name type="scientific">Planktothricoides raciborskii GIHE-MW2</name>
    <dbReference type="NCBI Taxonomy" id="2792601"/>
    <lineage>
        <taxon>Bacteria</taxon>
        <taxon>Bacillati</taxon>
        <taxon>Cyanobacteriota</taxon>
        <taxon>Cyanophyceae</taxon>
        <taxon>Oscillatoriophycideae</taxon>
        <taxon>Oscillatoriales</taxon>
        <taxon>Oscillatoriaceae</taxon>
        <taxon>Planktothricoides</taxon>
    </lineage>
</organism>
<dbReference type="Gene3D" id="3.40.50.1820">
    <property type="entry name" value="alpha/beta hydrolase"/>
    <property type="match status" value="1"/>
</dbReference>
<protein>
    <submittedName>
        <fullName evidence="1">Triacylglycerol lipase</fullName>
    </submittedName>
</protein>
<evidence type="ECO:0000313" key="1">
    <source>
        <dbReference type="EMBL" id="XCM35432.1"/>
    </source>
</evidence>
<dbReference type="SUPFAM" id="SSF53474">
    <property type="entry name" value="alpha/beta-Hydrolases"/>
    <property type="match status" value="1"/>
</dbReference>
<dbReference type="AlphaFoldDB" id="A0AAU8J9F3"/>
<dbReference type="EMBL" id="CP159837">
    <property type="protein sequence ID" value="XCM35432.1"/>
    <property type="molecule type" value="Genomic_DNA"/>
</dbReference>
<sequence>MNSRNTQNPVLLVHGIWDKEKIFCRLCDYLQNQGWTLHTLNLRPNTGAAPLETLAQQVAAKVDRTFRPDDMFDLVGFSMGGLVTRYYVQRLGGVERVQRYITISAPHHGTITAYSLPLKGVMQMRPGSDFLQDLNGDAVEILSRLQFTSIWTPYDLMIVPASSSKMPVGEEIVLPVPVHRWMVSDRCCLETVAQVLSVERRSSGARDVSSIYA</sequence>
<dbReference type="PANTHER" id="PTHR37946:SF1">
    <property type="entry name" value="SLL1969 PROTEIN"/>
    <property type="match status" value="1"/>
</dbReference>
<gene>
    <name evidence="1" type="ORF">ABWT76_004111</name>
</gene>
<proteinExistence type="predicted"/>
<reference evidence="1" key="1">
    <citation type="submission" date="2024-07" db="EMBL/GenBank/DDBJ databases">
        <authorList>
            <person name="Kim Y.J."/>
            <person name="Jeong J.Y."/>
        </authorList>
    </citation>
    <scope>NUCLEOTIDE SEQUENCE</scope>
    <source>
        <strain evidence="1">GIHE-MW2</strain>
    </source>
</reference>
<dbReference type="PANTHER" id="PTHR37946">
    <property type="entry name" value="SLL1969 PROTEIN"/>
    <property type="match status" value="1"/>
</dbReference>
<accession>A0AAU8J9F3</accession>
<name>A0AAU8J9F3_9CYAN</name>
<dbReference type="InterPro" id="IPR029058">
    <property type="entry name" value="AB_hydrolase_fold"/>
</dbReference>
<dbReference type="Pfam" id="PF02089">
    <property type="entry name" value="Palm_thioest"/>
    <property type="match status" value="1"/>
</dbReference>